<dbReference type="STRING" id="6832.A0A553NR74"/>
<dbReference type="Gene3D" id="3.40.50.300">
    <property type="entry name" value="P-loop containing nucleotide triphosphate hydrolases"/>
    <property type="match status" value="1"/>
</dbReference>
<dbReference type="CDD" id="cd18808">
    <property type="entry name" value="SF1_C_Upf1"/>
    <property type="match status" value="1"/>
</dbReference>
<dbReference type="InterPro" id="IPR047187">
    <property type="entry name" value="SF1_C_Upf1"/>
</dbReference>
<dbReference type="SUPFAM" id="SSF52540">
    <property type="entry name" value="P-loop containing nucleoside triphosphate hydrolases"/>
    <property type="match status" value="1"/>
</dbReference>
<comment type="caution">
    <text evidence="2">The sequence shown here is derived from an EMBL/GenBank/DDBJ whole genome shotgun (WGS) entry which is preliminary data.</text>
</comment>
<reference evidence="2 3" key="1">
    <citation type="journal article" date="2018" name="Nat. Ecol. Evol.">
        <title>Genomic signatures of mitonuclear coevolution across populations of Tigriopus californicus.</title>
        <authorList>
            <person name="Barreto F.S."/>
            <person name="Watson E.T."/>
            <person name="Lima T.G."/>
            <person name="Willett C.S."/>
            <person name="Edmands S."/>
            <person name="Li W."/>
            <person name="Burton R.S."/>
        </authorList>
    </citation>
    <scope>NUCLEOTIDE SEQUENCE [LARGE SCALE GENOMIC DNA]</scope>
    <source>
        <strain evidence="2 3">San Diego</strain>
    </source>
</reference>
<dbReference type="EMBL" id="VCGU01000011">
    <property type="protein sequence ID" value="TRY67937.1"/>
    <property type="molecule type" value="Genomic_DNA"/>
</dbReference>
<proteinExistence type="predicted"/>
<name>A0A553NR74_TIGCA</name>
<accession>A0A553NR74</accession>
<evidence type="ECO:0000313" key="3">
    <source>
        <dbReference type="Proteomes" id="UP000318571"/>
    </source>
</evidence>
<dbReference type="InterPro" id="IPR041679">
    <property type="entry name" value="DNA2/NAM7-like_C"/>
</dbReference>
<dbReference type="GO" id="GO:0031380">
    <property type="term" value="C:nuclear RNA-directed RNA polymerase complex"/>
    <property type="evidence" value="ECO:0007669"/>
    <property type="project" value="TreeGrafter"/>
</dbReference>
<dbReference type="PANTHER" id="PTHR10887:SF341">
    <property type="entry name" value="NFX1-TYPE ZINC FINGER-CONTAINING PROTEIN 1"/>
    <property type="match status" value="1"/>
</dbReference>
<feature type="domain" description="DNA2/NAM7 helicase-like C-terminal" evidence="1">
    <location>
        <begin position="8"/>
        <end position="121"/>
    </location>
</feature>
<evidence type="ECO:0000259" key="1">
    <source>
        <dbReference type="Pfam" id="PF13087"/>
    </source>
</evidence>
<dbReference type="PANTHER" id="PTHR10887">
    <property type="entry name" value="DNA2/NAM7 HELICASE FAMILY"/>
    <property type="match status" value="1"/>
</dbReference>
<keyword evidence="3" id="KW-1185">Reference proteome</keyword>
<dbReference type="InterPro" id="IPR045055">
    <property type="entry name" value="DNA2/NAM7-like"/>
</dbReference>
<protein>
    <recommendedName>
        <fullName evidence="1">DNA2/NAM7 helicase-like C-terminal domain-containing protein</fullName>
    </recommendedName>
</protein>
<dbReference type="GO" id="GO:0031048">
    <property type="term" value="P:regulatory ncRNA-mediated heterochromatin formation"/>
    <property type="evidence" value="ECO:0007669"/>
    <property type="project" value="TreeGrafter"/>
</dbReference>
<gene>
    <name evidence="2" type="ORF">TCAL_05262</name>
</gene>
<dbReference type="InterPro" id="IPR027417">
    <property type="entry name" value="P-loop_NTPase"/>
</dbReference>
<evidence type="ECO:0000313" key="2">
    <source>
        <dbReference type="EMBL" id="TRY67937.1"/>
    </source>
</evidence>
<organism evidence="2 3">
    <name type="scientific">Tigriopus californicus</name>
    <name type="common">Marine copepod</name>
    <dbReference type="NCBI Taxonomy" id="6832"/>
    <lineage>
        <taxon>Eukaryota</taxon>
        <taxon>Metazoa</taxon>
        <taxon>Ecdysozoa</taxon>
        <taxon>Arthropoda</taxon>
        <taxon>Crustacea</taxon>
        <taxon>Multicrustacea</taxon>
        <taxon>Hexanauplia</taxon>
        <taxon>Copepoda</taxon>
        <taxon>Harpacticoida</taxon>
        <taxon>Harpacticidae</taxon>
        <taxon>Tigriopus</taxon>
    </lineage>
</organism>
<dbReference type="AlphaFoldDB" id="A0A553NR74"/>
<dbReference type="Pfam" id="PF13087">
    <property type="entry name" value="AAA_12"/>
    <property type="match status" value="1"/>
</dbReference>
<dbReference type="Proteomes" id="UP000318571">
    <property type="component" value="Chromosome 4"/>
</dbReference>
<sequence>MFFWTHTHQEDLKLVGSKTNQAEASLVIAFTGFLIKNGIDPQKITILAAYLGQVRLIRSQLLTMGKSETLPTVQTVDRFQGDENDVIQINSQGNVGFLNSINRRCMLQYRARCGFYLIGNEKMLVQGHAAKLWKPLLGKVDFSLTDLDALDPQFFTVQDQVTKYAKAMHNWSPVTTRIQLVTNLKREIAYERIKSSGLGILVMPRSDVPWNLRFS</sequence>